<evidence type="ECO:0000259" key="15">
    <source>
        <dbReference type="PROSITE" id="PS52035"/>
    </source>
</evidence>
<evidence type="ECO:0000256" key="6">
    <source>
        <dbReference type="ARBA" id="ARBA00022670"/>
    </source>
</evidence>
<evidence type="ECO:0000256" key="7">
    <source>
        <dbReference type="ARBA" id="ARBA00022723"/>
    </source>
</evidence>
<dbReference type="PANTHER" id="PTHR11705">
    <property type="entry name" value="PROTEASE FAMILY M14 CARBOXYPEPTIDASE A,B"/>
    <property type="match status" value="1"/>
</dbReference>
<dbReference type="InterPro" id="IPR057246">
    <property type="entry name" value="CARBOXYPEPT_ZN_1"/>
</dbReference>
<dbReference type="CDD" id="cd03860">
    <property type="entry name" value="M14_CP_A-B_like"/>
    <property type="match status" value="1"/>
</dbReference>
<dbReference type="GO" id="GO:0008270">
    <property type="term" value="F:zinc ion binding"/>
    <property type="evidence" value="ECO:0007669"/>
    <property type="project" value="InterPro"/>
</dbReference>
<evidence type="ECO:0000256" key="10">
    <source>
        <dbReference type="ARBA" id="ARBA00022833"/>
    </source>
</evidence>
<dbReference type="EnsemblMetazoa" id="GMOY011030-RA">
    <property type="protein sequence ID" value="GMOY011030-PA"/>
    <property type="gene ID" value="GMOY011030"/>
</dbReference>
<evidence type="ECO:0000256" key="4">
    <source>
        <dbReference type="ARBA" id="ARBA00022525"/>
    </source>
</evidence>
<dbReference type="PRINTS" id="PR00765">
    <property type="entry name" value="CRBOXYPTASEA"/>
</dbReference>
<dbReference type="FunFam" id="3.40.630.10:FF:000084">
    <property type="entry name" value="Carboxypeptidase B2"/>
    <property type="match status" value="1"/>
</dbReference>
<feature type="domain" description="Peptidase M14" evidence="15">
    <location>
        <begin position="58"/>
        <end position="346"/>
    </location>
</feature>
<dbReference type="InterPro" id="IPR000834">
    <property type="entry name" value="Peptidase_M14"/>
</dbReference>
<comment type="subcellular location">
    <subcellularLocation>
        <location evidence="2">Secreted</location>
    </subcellularLocation>
</comment>
<dbReference type="PhylomeDB" id="A0A1B0GCK4"/>
<dbReference type="GO" id="GO:0005615">
    <property type="term" value="C:extracellular space"/>
    <property type="evidence" value="ECO:0007669"/>
    <property type="project" value="TreeGrafter"/>
</dbReference>
<evidence type="ECO:0000256" key="2">
    <source>
        <dbReference type="ARBA" id="ARBA00004613"/>
    </source>
</evidence>
<accession>A0A1B0GCK4</accession>
<feature type="domain" description="Peptidase M14" evidence="15">
    <location>
        <begin position="363"/>
        <end position="588"/>
    </location>
</feature>
<dbReference type="PANTHER" id="PTHR11705:SF123">
    <property type="entry name" value="PEPTIDASE M14 CARBOXYPEPTIDASE A DOMAIN-CONTAINING PROTEIN-RELATED"/>
    <property type="match status" value="1"/>
</dbReference>
<evidence type="ECO:0000256" key="13">
    <source>
        <dbReference type="ARBA" id="ARBA00057299"/>
    </source>
</evidence>
<feature type="domain" description="Peptidase M14" evidence="15">
    <location>
        <begin position="585"/>
        <end position="876"/>
    </location>
</feature>
<dbReference type="VEuPathDB" id="VectorBase:GMOY011030"/>
<evidence type="ECO:0000256" key="1">
    <source>
        <dbReference type="ARBA" id="ARBA00001947"/>
    </source>
</evidence>
<comment type="cofactor">
    <cofactor evidence="1">
        <name>Zn(2+)</name>
        <dbReference type="ChEBI" id="CHEBI:29105"/>
    </cofactor>
</comment>
<dbReference type="Gene3D" id="3.40.630.10">
    <property type="entry name" value="Zn peptidases"/>
    <property type="match status" value="3"/>
</dbReference>
<protein>
    <recommendedName>
        <fullName evidence="15">Peptidase M14 domain-containing protein</fullName>
    </recommendedName>
</protein>
<keyword evidence="11" id="KW-0482">Metalloprotease</keyword>
<dbReference type="SMART" id="SM00631">
    <property type="entry name" value="Zn_pept"/>
    <property type="match status" value="3"/>
</dbReference>
<keyword evidence="9" id="KW-0378">Hydrolase</keyword>
<keyword evidence="4" id="KW-0964">Secreted</keyword>
<keyword evidence="6" id="KW-0645">Protease</keyword>
<evidence type="ECO:0000256" key="9">
    <source>
        <dbReference type="ARBA" id="ARBA00022801"/>
    </source>
</evidence>
<dbReference type="Pfam" id="PF00246">
    <property type="entry name" value="Peptidase_M14"/>
    <property type="match status" value="2"/>
</dbReference>
<keyword evidence="10" id="KW-0862">Zinc</keyword>
<evidence type="ECO:0000256" key="8">
    <source>
        <dbReference type="ARBA" id="ARBA00022729"/>
    </source>
</evidence>
<dbReference type="GO" id="GO:0004181">
    <property type="term" value="F:metallocarboxypeptidase activity"/>
    <property type="evidence" value="ECO:0007669"/>
    <property type="project" value="InterPro"/>
</dbReference>
<keyword evidence="5" id="KW-0121">Carboxypeptidase</keyword>
<dbReference type="GO" id="GO:0006508">
    <property type="term" value="P:proteolysis"/>
    <property type="evidence" value="ECO:0007669"/>
    <property type="project" value="UniProtKB-KW"/>
</dbReference>
<evidence type="ECO:0000313" key="17">
    <source>
        <dbReference type="Proteomes" id="UP000092444"/>
    </source>
</evidence>
<organism evidence="16 17">
    <name type="scientific">Glossina morsitans morsitans</name>
    <name type="common">Savannah tsetse fly</name>
    <dbReference type="NCBI Taxonomy" id="37546"/>
    <lineage>
        <taxon>Eukaryota</taxon>
        <taxon>Metazoa</taxon>
        <taxon>Ecdysozoa</taxon>
        <taxon>Arthropoda</taxon>
        <taxon>Hexapoda</taxon>
        <taxon>Insecta</taxon>
        <taxon>Pterygota</taxon>
        <taxon>Neoptera</taxon>
        <taxon>Endopterygota</taxon>
        <taxon>Diptera</taxon>
        <taxon>Brachycera</taxon>
        <taxon>Muscomorpha</taxon>
        <taxon>Hippoboscoidea</taxon>
        <taxon>Glossinidae</taxon>
        <taxon>Glossina</taxon>
    </lineage>
</organism>
<dbReference type="FunFam" id="3.40.630.10:FF:000040">
    <property type="entry name" value="zinc carboxypeptidase"/>
    <property type="match status" value="2"/>
</dbReference>
<dbReference type="PROSITE" id="PS52035">
    <property type="entry name" value="PEPTIDASE_M14"/>
    <property type="match status" value="3"/>
</dbReference>
<dbReference type="PROSITE" id="PS00132">
    <property type="entry name" value="CARBOXYPEPT_ZN_1"/>
    <property type="match status" value="3"/>
</dbReference>
<comment type="caution">
    <text evidence="14">Lacks conserved residue(s) required for the propagation of feature annotation.</text>
</comment>
<evidence type="ECO:0000313" key="16">
    <source>
        <dbReference type="EnsemblMetazoa" id="GMOY011030-PA"/>
    </source>
</evidence>
<name>A0A1B0GCK4_GLOMM</name>
<evidence type="ECO:0000256" key="11">
    <source>
        <dbReference type="ARBA" id="ARBA00023049"/>
    </source>
</evidence>
<dbReference type="EMBL" id="CCAG010021464">
    <property type="status" value="NOT_ANNOTATED_CDS"/>
    <property type="molecule type" value="Genomic_DNA"/>
</dbReference>
<evidence type="ECO:0000256" key="5">
    <source>
        <dbReference type="ARBA" id="ARBA00022645"/>
    </source>
</evidence>
<keyword evidence="12" id="KW-1015">Disulfide bond</keyword>
<proteinExistence type="inferred from homology"/>
<keyword evidence="17" id="KW-1185">Reference proteome</keyword>
<reference evidence="16" key="1">
    <citation type="submission" date="2020-05" db="UniProtKB">
        <authorList>
            <consortium name="EnsemblMetazoa"/>
        </authorList>
    </citation>
    <scope>IDENTIFICATION</scope>
    <source>
        <strain evidence="16">Yale</strain>
    </source>
</reference>
<comment type="similarity">
    <text evidence="3 14">Belongs to the peptidase M14 family.</text>
</comment>
<dbReference type="SUPFAM" id="SSF53187">
    <property type="entry name" value="Zn-dependent exopeptidases"/>
    <property type="match status" value="3"/>
</dbReference>
<evidence type="ECO:0000256" key="3">
    <source>
        <dbReference type="ARBA" id="ARBA00005988"/>
    </source>
</evidence>
<dbReference type="AlphaFoldDB" id="A0A1B0GCK4"/>
<feature type="active site" description="Proton donor/acceptor" evidence="14">
    <location>
        <position position="309"/>
    </location>
</feature>
<evidence type="ECO:0000256" key="12">
    <source>
        <dbReference type="ARBA" id="ARBA00023157"/>
    </source>
</evidence>
<keyword evidence="8" id="KW-0732">Signal</keyword>
<comment type="function">
    <text evidence="13">Involved in the digestion of the blood meal.</text>
</comment>
<evidence type="ECO:0000256" key="14">
    <source>
        <dbReference type="PROSITE-ProRule" id="PRU01379"/>
    </source>
</evidence>
<feature type="active site" description="Proton donor/acceptor" evidence="14">
    <location>
        <position position="842"/>
    </location>
</feature>
<dbReference type="Proteomes" id="UP000092444">
    <property type="component" value="Unassembled WGS sequence"/>
</dbReference>
<keyword evidence="7" id="KW-0479">Metal-binding</keyword>
<sequence length="882" mass="100493">MEMVSGRCAREYATVADTLLIRTLNSLNAFPLIKTLLLSCHSFLDRRNLPVRSLDWTFFPTLVEIYTWLDLVIAEFPNVASGFDIGRSLDGRLIRGIKISFKPHKKAIFIESNIHGNEWLASATVTYIINELLFSKKHHIREMAESLDWYIVPVLNVDDFVYPQEKRVRFRRPRSISVDDFNSIAASRSQYRFYPGPISSAVVFPEPDLGTKSAINYIKNCIPDGTVKVYIVLGEFTEKASKPWIRKSDVPDNYQQMTFVANSFTEAVYTTLRADWNLQTIAKALNIFTDGKESFVDVEKYVPICFTIELPNKDQDKKSRFQSAEEMILPVSKELLGGFAGMVEAVKKLDRRNIAPKDIDWTFYPTLVEIYTWLDSIIQQNPKVVSGFHIGRSYEGRLIRGIKISFKRGRKAIFIESNIHAREWITSAAATYIIKELLLSNKPDVRKMAESLDWYIVPVLNVDGFDYSHEKDRMWRKSRRPVNGSSVGIDLNRNFSFRWGWRKVGPSSILYPGPHPESEPEIKQLVEFINKKIPNGRIVMYVALHAAAQCILCPFTHTRTPPKNYKEMMSVAKAFADALSARYGTKYKCGSSATILHQIIQKFPEIVKGFDVGRSYEGRLIRGVKISFRRGRKAIFIESNIHAREWITSAAVTYLIKELLFCTNLSVRKVLESVDWWIIPVLNVDGFVYTHEKDRNWRKSRKPSSPNCFGTDLNRNFDFQWGGGKSDPCSDLYPGSHPESEPEIEQLVKFINHNIPEGSIKIYIALHSAAQLVLSPWSHTEDLPGNYSEMMFVAKAFVEALHKRNGTEYTFGTSANKLGKFSGGSKDWAYAVKGIPIAFTIELPDKGDFGFDLPEQMILPASKELVDGFVGMIKAVKQLGYI</sequence>